<feature type="domain" description="Thiamine pyrophosphate enzyme N-terminal TPP-binding" evidence="3">
    <location>
        <begin position="3"/>
        <end position="96"/>
    </location>
</feature>
<dbReference type="RefSeq" id="WP_187429799.1">
    <property type="nucleotide sequence ID" value="NZ_CP143423.1"/>
</dbReference>
<keyword evidence="1" id="KW-0210">Decarboxylase</keyword>
<keyword evidence="2" id="KW-0456">Lyase</keyword>
<protein>
    <recommendedName>
        <fullName evidence="3">Thiamine pyrophosphate enzyme N-terminal TPP-binding domain-containing protein</fullName>
    </recommendedName>
</protein>
<reference evidence="5" key="1">
    <citation type="submission" date="2024-01" db="EMBL/GenBank/DDBJ databases">
        <title>Roseobacter fucihabitans sp. nov., isolated from the brown alga Fucus spiralis.</title>
        <authorList>
            <person name="Hahnke S."/>
            <person name="Berger M."/>
            <person name="Schlingloff A."/>
            <person name="Athale I."/>
            <person name="Neumann-Schaal M."/>
            <person name="Adenaya A."/>
            <person name="Poehlein A."/>
            <person name="Daniel R."/>
            <person name="Pertersen J."/>
            <person name="Brinkhoff T."/>
        </authorList>
    </citation>
    <scope>NUCLEOTIDE SEQUENCE [LARGE SCALE GENOMIC DNA]</scope>
    <source>
        <strain evidence="5">B14</strain>
    </source>
</reference>
<evidence type="ECO:0000259" key="3">
    <source>
        <dbReference type="Pfam" id="PF02776"/>
    </source>
</evidence>
<evidence type="ECO:0000256" key="1">
    <source>
        <dbReference type="ARBA" id="ARBA00022793"/>
    </source>
</evidence>
<evidence type="ECO:0000313" key="4">
    <source>
        <dbReference type="EMBL" id="WVX48460.1"/>
    </source>
</evidence>
<dbReference type="Pfam" id="PF02776">
    <property type="entry name" value="TPP_enzyme_N"/>
    <property type="match status" value="1"/>
</dbReference>
<dbReference type="InterPro" id="IPR022502">
    <property type="entry name" value="Sulfopyruvate_deCO2ase_alpha"/>
</dbReference>
<evidence type="ECO:0000256" key="2">
    <source>
        <dbReference type="ARBA" id="ARBA00023239"/>
    </source>
</evidence>
<dbReference type="Proteomes" id="UP001318682">
    <property type="component" value="Chromosome"/>
</dbReference>
<sequence>MSISTKIVDDFVANGVDFITTVPCKQLAGVIDEVEARPEIYHIPSNKEDEGMGLCAGAFMGGKRPAIIMQNTAIGVTINTLATLTQYYRMPLPMLISYRGELREPVACQVEMAVHTKALLQQMLIPTYHFHKESDADEMDAILKYTFMCNKPVAILTDASFWGGYGDQ</sequence>
<name>A0ABZ2BTE0_9RHOB</name>
<dbReference type="PANTHER" id="PTHR42818:SF1">
    <property type="entry name" value="SULFOPYRUVATE DECARBOXYLASE"/>
    <property type="match status" value="1"/>
</dbReference>
<dbReference type="InterPro" id="IPR051818">
    <property type="entry name" value="TPP_dependent_decarboxylase"/>
</dbReference>
<dbReference type="NCBIfam" id="TIGR03845">
    <property type="entry name" value="sulfopyru_alph"/>
    <property type="match status" value="1"/>
</dbReference>
<dbReference type="CDD" id="cd07035">
    <property type="entry name" value="TPP_PYR_POX_like"/>
    <property type="match status" value="1"/>
</dbReference>
<dbReference type="InterPro" id="IPR029061">
    <property type="entry name" value="THDP-binding"/>
</dbReference>
<dbReference type="Gene3D" id="3.40.50.970">
    <property type="match status" value="1"/>
</dbReference>
<dbReference type="PANTHER" id="PTHR42818">
    <property type="entry name" value="SULFOPYRUVATE DECARBOXYLASE SUBUNIT ALPHA"/>
    <property type="match status" value="1"/>
</dbReference>
<gene>
    <name evidence="4" type="ORF">ROLI_015400</name>
</gene>
<organism evidence="4 5">
    <name type="scientific">Roseobacter fucihabitans</name>
    <dbReference type="NCBI Taxonomy" id="1537242"/>
    <lineage>
        <taxon>Bacteria</taxon>
        <taxon>Pseudomonadati</taxon>
        <taxon>Pseudomonadota</taxon>
        <taxon>Alphaproteobacteria</taxon>
        <taxon>Rhodobacterales</taxon>
        <taxon>Roseobacteraceae</taxon>
        <taxon>Roseobacter</taxon>
    </lineage>
</organism>
<dbReference type="EMBL" id="CP143423">
    <property type="protein sequence ID" value="WVX48460.1"/>
    <property type="molecule type" value="Genomic_DNA"/>
</dbReference>
<keyword evidence="5" id="KW-1185">Reference proteome</keyword>
<dbReference type="InterPro" id="IPR012001">
    <property type="entry name" value="Thiamin_PyroP_enz_TPP-bd_dom"/>
</dbReference>
<accession>A0ABZ2BTE0</accession>
<proteinExistence type="predicted"/>
<dbReference type="SUPFAM" id="SSF52518">
    <property type="entry name" value="Thiamin diphosphate-binding fold (THDP-binding)"/>
    <property type="match status" value="1"/>
</dbReference>
<evidence type="ECO:0000313" key="5">
    <source>
        <dbReference type="Proteomes" id="UP001318682"/>
    </source>
</evidence>